<organism evidence="2 3">
    <name type="scientific">Streptomyces halobius</name>
    <dbReference type="NCBI Taxonomy" id="2879846"/>
    <lineage>
        <taxon>Bacteria</taxon>
        <taxon>Bacillati</taxon>
        <taxon>Actinomycetota</taxon>
        <taxon>Actinomycetes</taxon>
        <taxon>Kitasatosporales</taxon>
        <taxon>Streptomycetaceae</taxon>
        <taxon>Streptomyces</taxon>
    </lineage>
</organism>
<dbReference type="CDD" id="cd00093">
    <property type="entry name" value="HTH_XRE"/>
    <property type="match status" value="1"/>
</dbReference>
<sequence length="408" mass="45135">MDRAAQEVGQRIRARRLLRGLGLRVTAERAGISPAFLSMVERGQRRLDRHSHIAALAEVLQISPAELTGQAPARTHRASEAAHAAVPQVRGALTRVSPPPPADSRAVTPEFLRAEIDDAVRLVYRCDYVRVLQRIPGLLARLYEAVEKERSARRAEYVRLLLRAYHPVCVVPLRNLGYHDLAYLAVEYASVYVREIDEPSCHATHAYWRAWSSWFVGADDFITRTCATAADALARAARTPEDFSVYGSLCLRAAISSARRRSQHDALGYLREGIGVLGRAGGGVAGDLLFTPTKAGMDRAEVMCWLGRHDDVAHLARQVRVPTGSSPFERAHRHAVLGDALMYARGHEDEAVAHFLRAERTVPEHTHENPYVQRAVTELLTRSSGVTKGCELRGLAYRMGITPPDVPS</sequence>
<dbReference type="EMBL" id="CP086322">
    <property type="protein sequence ID" value="UQA97415.1"/>
    <property type="molecule type" value="Genomic_DNA"/>
</dbReference>
<reference evidence="2" key="1">
    <citation type="submission" date="2021-10" db="EMBL/GenBank/DDBJ databases">
        <title>Streptomyces nigrumlapis sp.nov.,an antimicrobial producing actinobacterium isolated from Black Gobi rocks.</title>
        <authorList>
            <person name="Wen Y."/>
            <person name="Zhang W."/>
            <person name="Liu X.G."/>
        </authorList>
    </citation>
    <scope>NUCLEOTIDE SEQUENCE</scope>
    <source>
        <strain evidence="2">ST13-2-2</strain>
    </source>
</reference>
<dbReference type="SMART" id="SM00530">
    <property type="entry name" value="HTH_XRE"/>
    <property type="match status" value="1"/>
</dbReference>
<dbReference type="SUPFAM" id="SSF47413">
    <property type="entry name" value="lambda repressor-like DNA-binding domains"/>
    <property type="match status" value="1"/>
</dbReference>
<keyword evidence="3" id="KW-1185">Reference proteome</keyword>
<dbReference type="PROSITE" id="PS50943">
    <property type="entry name" value="HTH_CROC1"/>
    <property type="match status" value="1"/>
</dbReference>
<dbReference type="Pfam" id="PF13560">
    <property type="entry name" value="HTH_31"/>
    <property type="match status" value="1"/>
</dbReference>
<gene>
    <name evidence="2" type="ORF">K9S39_41120</name>
</gene>
<dbReference type="Gene3D" id="1.10.260.40">
    <property type="entry name" value="lambda repressor-like DNA-binding domains"/>
    <property type="match status" value="1"/>
</dbReference>
<evidence type="ECO:0000313" key="3">
    <source>
        <dbReference type="Proteomes" id="UP000830115"/>
    </source>
</evidence>
<protein>
    <submittedName>
        <fullName evidence="2">Helix-turn-helix domain-containing protein</fullName>
    </submittedName>
</protein>
<accession>A0ABY4MHY2</accession>
<evidence type="ECO:0000259" key="1">
    <source>
        <dbReference type="PROSITE" id="PS50943"/>
    </source>
</evidence>
<name>A0ABY4MHY2_9ACTN</name>
<proteinExistence type="predicted"/>
<dbReference type="InterPro" id="IPR010982">
    <property type="entry name" value="Lambda_DNA-bd_dom_sf"/>
</dbReference>
<feature type="domain" description="HTH cro/C1-type" evidence="1">
    <location>
        <begin position="12"/>
        <end position="67"/>
    </location>
</feature>
<evidence type="ECO:0000313" key="2">
    <source>
        <dbReference type="EMBL" id="UQA97415.1"/>
    </source>
</evidence>
<dbReference type="InterPro" id="IPR001387">
    <property type="entry name" value="Cro/C1-type_HTH"/>
</dbReference>
<dbReference type="RefSeq" id="WP_248868349.1">
    <property type="nucleotide sequence ID" value="NZ_CP086322.1"/>
</dbReference>
<dbReference type="Proteomes" id="UP000830115">
    <property type="component" value="Chromosome"/>
</dbReference>